<comment type="caution">
    <text evidence="2">The sequence shown here is derived from an EMBL/GenBank/DDBJ whole genome shotgun (WGS) entry which is preliminary data.</text>
</comment>
<evidence type="ECO:0000259" key="1">
    <source>
        <dbReference type="Pfam" id="PF20150"/>
    </source>
</evidence>
<proteinExistence type="predicted"/>
<dbReference type="Pfam" id="PF20150">
    <property type="entry name" value="2EXR"/>
    <property type="match status" value="1"/>
</dbReference>
<keyword evidence="3" id="KW-1185">Reference proteome</keyword>
<evidence type="ECO:0000313" key="2">
    <source>
        <dbReference type="EMBL" id="KAL2273555.1"/>
    </source>
</evidence>
<dbReference type="EMBL" id="JBAWTH010000181">
    <property type="protein sequence ID" value="KAL2273555.1"/>
    <property type="molecule type" value="Genomic_DNA"/>
</dbReference>
<evidence type="ECO:0000313" key="3">
    <source>
        <dbReference type="Proteomes" id="UP001600888"/>
    </source>
</evidence>
<feature type="domain" description="2EXR" evidence="1">
    <location>
        <begin position="41"/>
        <end position="172"/>
    </location>
</feature>
<protein>
    <recommendedName>
        <fullName evidence="1">2EXR domain-containing protein</fullName>
    </recommendedName>
</protein>
<dbReference type="InterPro" id="IPR045518">
    <property type="entry name" value="2EXR"/>
</dbReference>
<dbReference type="Proteomes" id="UP001600888">
    <property type="component" value="Unassembled WGS sequence"/>
</dbReference>
<name>A0ABR4DTZ5_9PEZI</name>
<accession>A0ABR4DTZ5</accession>
<organism evidence="2 3">
    <name type="scientific">Diaporthe vaccinii</name>
    <dbReference type="NCBI Taxonomy" id="105482"/>
    <lineage>
        <taxon>Eukaryota</taxon>
        <taxon>Fungi</taxon>
        <taxon>Dikarya</taxon>
        <taxon>Ascomycota</taxon>
        <taxon>Pezizomycotina</taxon>
        <taxon>Sordariomycetes</taxon>
        <taxon>Sordariomycetidae</taxon>
        <taxon>Diaporthales</taxon>
        <taxon>Diaporthaceae</taxon>
        <taxon>Diaporthe</taxon>
        <taxon>Diaporthe eres species complex</taxon>
    </lineage>
</organism>
<sequence length="321" mass="37384">MSFLSFLGSLFPTRFFADNTHTNQTEESDEGIAIMEQSETFHLFLRLPAELRHMIIREALHEHEEATHRVVLFDPLTYRISPTKELTSMASPLLLVNSEFRDIALKVYTKVDVFDLGAPTEDQYGHESAWYMVPMNRDYLLYFRDVCEQMEDELEDQSVQKGCLYINPKKDTFITGIVPRQVTLTTTFLSQDVDPDQPWKIPRDFVTEQLEEDTCAKITTMRELEWDLDDRCLGCGTCLLCGRIGRPCCTEDFFDGRGAEWTPLYRKDVFTGVESFGFYLLTSGDDMQQFLYNLTVMGGKDCLEEEWDEKYLEFDLERLQE</sequence>
<gene>
    <name evidence="2" type="ORF">FJTKL_04407</name>
</gene>
<reference evidence="2 3" key="1">
    <citation type="submission" date="2024-03" db="EMBL/GenBank/DDBJ databases">
        <title>A high-quality draft genome sequence of Diaporthe vaccinii, a causative agent of upright dieback and viscid rot disease in cranberry plants.</title>
        <authorList>
            <person name="Sarrasin M."/>
            <person name="Lang B.F."/>
            <person name="Burger G."/>
        </authorList>
    </citation>
    <scope>NUCLEOTIDE SEQUENCE [LARGE SCALE GENOMIC DNA]</scope>
    <source>
        <strain evidence="2 3">IS7</strain>
    </source>
</reference>